<dbReference type="SUPFAM" id="SSF141673">
    <property type="entry name" value="MOSC N-terminal domain-like"/>
    <property type="match status" value="1"/>
</dbReference>
<dbReference type="InterPro" id="IPR011037">
    <property type="entry name" value="Pyrv_Knase-like_insert_dom_sf"/>
</dbReference>
<dbReference type="Pfam" id="PF03476">
    <property type="entry name" value="MOSC_N"/>
    <property type="match status" value="1"/>
</dbReference>
<feature type="domain" description="MOSC" evidence="1">
    <location>
        <begin position="123"/>
        <end position="270"/>
    </location>
</feature>
<dbReference type="RefSeq" id="WP_353873975.1">
    <property type="nucleotide sequence ID" value="NZ_JBEVCJ010000004.1"/>
</dbReference>
<sequence length="271" mass="30583">MSANPKTFLSEISIYPVKSLSGIQLDEAKVETIGLQQDRTMMLIDENNVFITQRKYPELALLEVKLKHNTILIKSPKQQPIQISASDFQVTPLPVTIWKDNCYGCVASESINSWFSEYLGFTVKLVTYYHTNPRPTDVKYSKPGDIVSYADGYPVLVISSGSLADLNSRLQQPVSMKHFRPNIVIDNCEPYAEDDWQQIRIGEVIFDAVKPCSRCILTTVNPQTGIKDPQQEPLKTLTQYRKFDSGIIFGKNLIPHSSGKIKLGDQLTIIR</sequence>
<name>A0ABV2BR45_9GAMM</name>
<dbReference type="InterPro" id="IPR005303">
    <property type="entry name" value="MOCOS_middle"/>
</dbReference>
<dbReference type="Proteomes" id="UP001548189">
    <property type="component" value="Unassembled WGS sequence"/>
</dbReference>
<evidence type="ECO:0000313" key="3">
    <source>
        <dbReference type="Proteomes" id="UP001548189"/>
    </source>
</evidence>
<organism evidence="2 3">
    <name type="scientific">Aliikangiella maris</name>
    <dbReference type="NCBI Taxonomy" id="3162458"/>
    <lineage>
        <taxon>Bacteria</taxon>
        <taxon>Pseudomonadati</taxon>
        <taxon>Pseudomonadota</taxon>
        <taxon>Gammaproteobacteria</taxon>
        <taxon>Oceanospirillales</taxon>
        <taxon>Pleioneaceae</taxon>
        <taxon>Aliikangiella</taxon>
    </lineage>
</organism>
<evidence type="ECO:0000259" key="1">
    <source>
        <dbReference type="PROSITE" id="PS51340"/>
    </source>
</evidence>
<gene>
    <name evidence="2" type="ORF">ABVT43_04680</name>
</gene>
<accession>A0ABV2BR45</accession>
<evidence type="ECO:0000313" key="2">
    <source>
        <dbReference type="EMBL" id="MET1254414.1"/>
    </source>
</evidence>
<dbReference type="EMBL" id="JBEVCJ010000004">
    <property type="protein sequence ID" value="MET1254414.1"/>
    <property type="molecule type" value="Genomic_DNA"/>
</dbReference>
<proteinExistence type="predicted"/>
<dbReference type="SUPFAM" id="SSF50800">
    <property type="entry name" value="PK beta-barrel domain-like"/>
    <property type="match status" value="1"/>
</dbReference>
<dbReference type="InterPro" id="IPR005302">
    <property type="entry name" value="MoCF_Sase_C"/>
</dbReference>
<dbReference type="Pfam" id="PF03473">
    <property type="entry name" value="MOSC"/>
    <property type="match status" value="1"/>
</dbReference>
<dbReference type="PANTHER" id="PTHR14237">
    <property type="entry name" value="MOLYBDOPTERIN COFACTOR SULFURASE MOSC"/>
    <property type="match status" value="1"/>
</dbReference>
<reference evidence="2 3" key="1">
    <citation type="submission" date="2024-06" db="EMBL/GenBank/DDBJ databases">
        <authorList>
            <person name="Li F."/>
        </authorList>
    </citation>
    <scope>NUCLEOTIDE SEQUENCE [LARGE SCALE GENOMIC DNA]</scope>
    <source>
        <strain evidence="2 3">GXAS 311</strain>
    </source>
</reference>
<dbReference type="PANTHER" id="PTHR14237:SF19">
    <property type="entry name" value="MITOCHONDRIAL AMIDOXIME REDUCING COMPONENT 1"/>
    <property type="match status" value="1"/>
</dbReference>
<protein>
    <submittedName>
        <fullName evidence="2">MOSC domain-containing protein</fullName>
    </submittedName>
</protein>
<comment type="caution">
    <text evidence="2">The sequence shown here is derived from an EMBL/GenBank/DDBJ whole genome shotgun (WGS) entry which is preliminary data.</text>
</comment>
<keyword evidence="3" id="KW-1185">Reference proteome</keyword>
<dbReference type="PROSITE" id="PS51340">
    <property type="entry name" value="MOSC"/>
    <property type="match status" value="1"/>
</dbReference>